<dbReference type="Proteomes" id="UP000594261">
    <property type="component" value="Chromosome 9"/>
</dbReference>
<dbReference type="FunFam" id="1.20.140.40:FF:000004">
    <property type="entry name" value="Pectinesterase"/>
    <property type="match status" value="1"/>
</dbReference>
<evidence type="ECO:0000256" key="3">
    <source>
        <dbReference type="ARBA" id="ARBA00006027"/>
    </source>
</evidence>
<keyword evidence="11" id="KW-1015">Disulfide bond</keyword>
<keyword evidence="8 17" id="KW-0732">Signal</keyword>
<evidence type="ECO:0000259" key="18">
    <source>
        <dbReference type="SMART" id="SM00856"/>
    </source>
</evidence>
<name>A0A7N2MIH4_QUELO</name>
<dbReference type="Gene3D" id="1.20.140.40">
    <property type="entry name" value="Invertase/pectin methylesterase inhibitor family protein"/>
    <property type="match status" value="1"/>
</dbReference>
<dbReference type="PROSITE" id="PS00503">
    <property type="entry name" value="PECTINESTERASE_2"/>
    <property type="match status" value="1"/>
</dbReference>
<evidence type="ECO:0000256" key="8">
    <source>
        <dbReference type="ARBA" id="ARBA00022729"/>
    </source>
</evidence>
<dbReference type="Pfam" id="PF04043">
    <property type="entry name" value="PMEI"/>
    <property type="match status" value="1"/>
</dbReference>
<comment type="pathway">
    <text evidence="2 17">Glycan metabolism; pectin degradation; 2-dehydro-3-deoxy-D-gluconate from pectin: step 1/5.</text>
</comment>
<feature type="signal peptide" evidence="17">
    <location>
        <begin position="1"/>
        <end position="24"/>
    </location>
</feature>
<evidence type="ECO:0000256" key="7">
    <source>
        <dbReference type="ARBA" id="ARBA00022525"/>
    </source>
</evidence>
<dbReference type="GO" id="GO:0045490">
    <property type="term" value="P:pectin catabolic process"/>
    <property type="evidence" value="ECO:0007669"/>
    <property type="project" value="UniProtKB-UniRule"/>
</dbReference>
<evidence type="ECO:0000256" key="9">
    <source>
        <dbReference type="ARBA" id="ARBA00022801"/>
    </source>
</evidence>
<reference evidence="19 20" key="1">
    <citation type="journal article" date="2016" name="G3 (Bethesda)">
        <title>First Draft Assembly and Annotation of the Genome of a California Endemic Oak Quercus lobata Nee (Fagaceae).</title>
        <authorList>
            <person name="Sork V.L."/>
            <person name="Fitz-Gibbon S.T."/>
            <person name="Puiu D."/>
            <person name="Crepeau M."/>
            <person name="Gugger P.F."/>
            <person name="Sherman R."/>
            <person name="Stevens K."/>
            <person name="Langley C.H."/>
            <person name="Pellegrini M."/>
            <person name="Salzberg S.L."/>
        </authorList>
    </citation>
    <scope>NUCLEOTIDE SEQUENCE [LARGE SCALE GENOMIC DNA]</scope>
    <source>
        <strain evidence="19 20">cv. SW786</strain>
    </source>
</reference>
<dbReference type="Gramene" id="QL09p017500:mrna">
    <property type="protein sequence ID" value="QL09p017500:mrna"/>
    <property type="gene ID" value="QL09p017500"/>
</dbReference>
<protein>
    <recommendedName>
        <fullName evidence="5 17">Pectinesterase</fullName>
        <ecNumber evidence="5 17">3.1.1.11</ecNumber>
    </recommendedName>
</protein>
<dbReference type="NCBIfam" id="TIGR01614">
    <property type="entry name" value="PME_inhib"/>
    <property type="match status" value="1"/>
</dbReference>
<evidence type="ECO:0000256" key="4">
    <source>
        <dbReference type="ARBA" id="ARBA00007786"/>
    </source>
</evidence>
<reference evidence="19" key="2">
    <citation type="submission" date="2021-01" db="UniProtKB">
        <authorList>
            <consortium name="EnsemblPlants"/>
        </authorList>
    </citation>
    <scope>IDENTIFICATION</scope>
</reference>
<dbReference type="InterPro" id="IPR011050">
    <property type="entry name" value="Pectin_lyase_fold/virulence"/>
</dbReference>
<organism evidence="19 20">
    <name type="scientific">Quercus lobata</name>
    <name type="common">Valley oak</name>
    <dbReference type="NCBI Taxonomy" id="97700"/>
    <lineage>
        <taxon>Eukaryota</taxon>
        <taxon>Viridiplantae</taxon>
        <taxon>Streptophyta</taxon>
        <taxon>Embryophyta</taxon>
        <taxon>Tracheophyta</taxon>
        <taxon>Spermatophyta</taxon>
        <taxon>Magnoliopsida</taxon>
        <taxon>eudicotyledons</taxon>
        <taxon>Gunneridae</taxon>
        <taxon>Pentapetalae</taxon>
        <taxon>rosids</taxon>
        <taxon>fabids</taxon>
        <taxon>Fagales</taxon>
        <taxon>Fagaceae</taxon>
        <taxon>Quercus</taxon>
    </lineage>
</organism>
<dbReference type="AlphaFoldDB" id="A0A7N2MIH4"/>
<dbReference type="GO" id="GO:0030599">
    <property type="term" value="F:pectinesterase activity"/>
    <property type="evidence" value="ECO:0007669"/>
    <property type="project" value="UniProtKB-UniRule"/>
</dbReference>
<feature type="active site" evidence="16">
    <location>
        <position position="385"/>
    </location>
</feature>
<evidence type="ECO:0000256" key="10">
    <source>
        <dbReference type="ARBA" id="ARBA00023085"/>
    </source>
</evidence>
<dbReference type="InterPro" id="IPR000070">
    <property type="entry name" value="Pectinesterase_cat"/>
</dbReference>
<dbReference type="PANTHER" id="PTHR31707">
    <property type="entry name" value="PECTINESTERASE"/>
    <property type="match status" value="1"/>
</dbReference>
<dbReference type="FunFam" id="2.160.20.10:FF:000001">
    <property type="entry name" value="Pectinesterase"/>
    <property type="match status" value="1"/>
</dbReference>
<dbReference type="RefSeq" id="XP_030933747.1">
    <property type="nucleotide sequence ID" value="XM_031077887.1"/>
</dbReference>
<dbReference type="KEGG" id="qlo:115959469"/>
<evidence type="ECO:0000256" key="11">
    <source>
        <dbReference type="ARBA" id="ARBA00023157"/>
    </source>
</evidence>
<comment type="function">
    <text evidence="15">Acts in the modification of cell walls via demethylesterification of cell wall pectin.</text>
</comment>
<dbReference type="SUPFAM" id="SSF101148">
    <property type="entry name" value="Plant invertase/pectin methylesterase inhibitor"/>
    <property type="match status" value="1"/>
</dbReference>
<dbReference type="InterPro" id="IPR006501">
    <property type="entry name" value="Pectinesterase_inhib_dom"/>
</dbReference>
<evidence type="ECO:0000256" key="14">
    <source>
        <dbReference type="ARBA" id="ARBA00047928"/>
    </source>
</evidence>
<keyword evidence="20" id="KW-1185">Reference proteome</keyword>
<dbReference type="UniPathway" id="UPA00545">
    <property type="reaction ID" value="UER00823"/>
</dbReference>
<keyword evidence="10 17" id="KW-0063">Aspartyl esterase</keyword>
<feature type="domain" description="Pectinesterase inhibitor" evidence="18">
    <location>
        <begin position="29"/>
        <end position="183"/>
    </location>
</feature>
<dbReference type="InterPro" id="IPR035513">
    <property type="entry name" value="Invertase/methylesterase_inhib"/>
</dbReference>
<feature type="chain" id="PRO_5029936204" description="Pectinesterase" evidence="17">
    <location>
        <begin position="25"/>
        <end position="547"/>
    </location>
</feature>
<evidence type="ECO:0000256" key="2">
    <source>
        <dbReference type="ARBA" id="ARBA00005184"/>
    </source>
</evidence>
<dbReference type="InterPro" id="IPR012334">
    <property type="entry name" value="Pectin_lyas_fold"/>
</dbReference>
<dbReference type="SUPFAM" id="SSF51126">
    <property type="entry name" value="Pectin lyase-like"/>
    <property type="match status" value="1"/>
</dbReference>
<sequence length="547" mass="60282">MTSSNKLLFSLILVLSFLSSPSFADDPLNTPVSSGTICKSTPDPSFCKSVLPNNHTANVYDYGRFSIHKSLSQSYKFLKLVDKYLGHSSTLSRTAILALKDCHSLAELNINFLSSSFDTVSNTNDTLSSSKAEDIQTLLSAILTNQDTCLDGLKATASAWSVKKGLSVPLSNDTKLYSVSLALFTQGWVPRKKNGKTWHPRKKHINKSVIYESMSRRKLIQIGKDKGVLVREMVVVNKNGGGNFTTINDAINAAPNNSAASDGYFLIYVTAGVYQEYLSIATNKPYLLMIGDGISQTIITGNRSVVDGWTTMSSATFTVRGQGFMAMNITFRNTAGAIKQQAVAVLNMADLSTFFSCSIEAYQDTLFAHSLRQFYRDCDIYGTVDFIFGNAAAVFQNNNFYARLPMKGQFNPITAQGRTDPNQNTGISIHNCTIRAAYDLASSNFLVKTYLGRPWKQYSRTVYVQSFMDSLVEPAGWHDWNGDIGLNTLYYAEYNNRGPGSNTTKRVTWPGYHVINATDAANFTVSNFLLGDHWLPQTGVPYNGGLI</sequence>
<keyword evidence="7" id="KW-0964">Secreted</keyword>
<keyword evidence="12" id="KW-0325">Glycoprotein</keyword>
<evidence type="ECO:0000256" key="13">
    <source>
        <dbReference type="ARBA" id="ARBA00023316"/>
    </source>
</evidence>
<dbReference type="GO" id="GO:0042545">
    <property type="term" value="P:cell wall modification"/>
    <property type="evidence" value="ECO:0007669"/>
    <property type="project" value="UniProtKB-UniRule"/>
</dbReference>
<dbReference type="GeneID" id="115959469"/>
<evidence type="ECO:0000256" key="6">
    <source>
        <dbReference type="ARBA" id="ARBA00022512"/>
    </source>
</evidence>
<keyword evidence="9 17" id="KW-0378">Hydrolase</keyword>
<dbReference type="GO" id="GO:0004857">
    <property type="term" value="F:enzyme inhibitor activity"/>
    <property type="evidence" value="ECO:0007669"/>
    <property type="project" value="InterPro"/>
</dbReference>
<gene>
    <name evidence="19" type="primary">LOC115959469</name>
</gene>
<dbReference type="EMBL" id="LRBV02000009">
    <property type="status" value="NOT_ANNOTATED_CDS"/>
    <property type="molecule type" value="Genomic_DNA"/>
</dbReference>
<dbReference type="CDD" id="cd15798">
    <property type="entry name" value="PMEI-like_3"/>
    <property type="match status" value="1"/>
</dbReference>
<proteinExistence type="inferred from homology"/>
<evidence type="ECO:0000256" key="5">
    <source>
        <dbReference type="ARBA" id="ARBA00013229"/>
    </source>
</evidence>
<keyword evidence="13" id="KW-0961">Cell wall biogenesis/degradation</keyword>
<comment type="subcellular location">
    <subcellularLocation>
        <location evidence="1">Secreted</location>
        <location evidence="1">Cell wall</location>
    </subcellularLocation>
</comment>
<comment type="similarity">
    <text evidence="4">In the C-terminal section; belongs to the pectinesterase family.</text>
</comment>
<dbReference type="SMART" id="SM00856">
    <property type="entry name" value="PMEI"/>
    <property type="match status" value="1"/>
</dbReference>
<dbReference type="OMA" id="AIHGCTI"/>
<comment type="catalytic activity">
    <reaction evidence="14 17">
        <text>[(1-&gt;4)-alpha-D-galacturonosyl methyl ester](n) + n H2O = [(1-&gt;4)-alpha-D-galacturonosyl](n) + n methanol + n H(+)</text>
        <dbReference type="Rhea" id="RHEA:22380"/>
        <dbReference type="Rhea" id="RHEA-COMP:14570"/>
        <dbReference type="Rhea" id="RHEA-COMP:14573"/>
        <dbReference type="ChEBI" id="CHEBI:15377"/>
        <dbReference type="ChEBI" id="CHEBI:15378"/>
        <dbReference type="ChEBI" id="CHEBI:17790"/>
        <dbReference type="ChEBI" id="CHEBI:140522"/>
        <dbReference type="ChEBI" id="CHEBI:140523"/>
        <dbReference type="EC" id="3.1.1.11"/>
    </reaction>
</comment>
<keyword evidence="6" id="KW-0134">Cell wall</keyword>
<dbReference type="InParanoid" id="A0A7N2MIH4"/>
<dbReference type="EnsemblPlants" id="QL09p017500:mrna">
    <property type="protein sequence ID" value="QL09p017500:mrna"/>
    <property type="gene ID" value="QL09p017500"/>
</dbReference>
<evidence type="ECO:0000256" key="1">
    <source>
        <dbReference type="ARBA" id="ARBA00004191"/>
    </source>
</evidence>
<evidence type="ECO:0000256" key="16">
    <source>
        <dbReference type="PROSITE-ProRule" id="PRU10040"/>
    </source>
</evidence>
<evidence type="ECO:0000256" key="15">
    <source>
        <dbReference type="ARBA" id="ARBA00057335"/>
    </source>
</evidence>
<dbReference type="Gene3D" id="2.160.20.10">
    <property type="entry name" value="Single-stranded right-handed beta-helix, Pectin lyase-like"/>
    <property type="match status" value="1"/>
</dbReference>
<dbReference type="Pfam" id="PF01095">
    <property type="entry name" value="Pectinesterase"/>
    <property type="match status" value="1"/>
</dbReference>
<evidence type="ECO:0000313" key="19">
    <source>
        <dbReference type="EnsemblPlants" id="QL09p017500:mrna"/>
    </source>
</evidence>
<dbReference type="InterPro" id="IPR033131">
    <property type="entry name" value="Pectinesterase_Asp_AS"/>
</dbReference>
<dbReference type="OrthoDB" id="2019149at2759"/>
<evidence type="ECO:0000256" key="17">
    <source>
        <dbReference type="RuleBase" id="RU000589"/>
    </source>
</evidence>
<dbReference type="EC" id="3.1.1.11" evidence="5 17"/>
<accession>A0A7N2MIH4</accession>
<dbReference type="FunCoup" id="A0A7N2MIH4">
    <property type="interactions" value="189"/>
</dbReference>
<evidence type="ECO:0000313" key="20">
    <source>
        <dbReference type="Proteomes" id="UP000594261"/>
    </source>
</evidence>
<comment type="similarity">
    <text evidence="3">In the N-terminal section; belongs to the PMEI family.</text>
</comment>
<evidence type="ECO:0000256" key="12">
    <source>
        <dbReference type="ARBA" id="ARBA00023180"/>
    </source>
</evidence>